<dbReference type="InterPro" id="IPR015797">
    <property type="entry name" value="NUDIX_hydrolase-like_dom_sf"/>
</dbReference>
<comment type="similarity">
    <text evidence="1">Belongs to the Nudix hydrolase family.</text>
</comment>
<dbReference type="SUPFAM" id="SSF55811">
    <property type="entry name" value="Nudix"/>
    <property type="match status" value="1"/>
</dbReference>
<dbReference type="RefSeq" id="WP_141927791.1">
    <property type="nucleotide sequence ID" value="NZ_BAABCI010000002.1"/>
</dbReference>
<dbReference type="Gene3D" id="3.90.79.10">
    <property type="entry name" value="Nucleoside Triphosphate Pyrophosphohydrolase"/>
    <property type="match status" value="1"/>
</dbReference>
<dbReference type="PANTHER" id="PTHR43736">
    <property type="entry name" value="ADP-RIBOSE PYROPHOSPHATASE"/>
    <property type="match status" value="1"/>
</dbReference>
<accession>A0A542EER0</accession>
<dbReference type="EMBL" id="VFMO01000001">
    <property type="protein sequence ID" value="TQJ13804.1"/>
    <property type="molecule type" value="Genomic_DNA"/>
</dbReference>
<dbReference type="CDD" id="cd03674">
    <property type="entry name" value="NUDIX_Hydrolase"/>
    <property type="match status" value="1"/>
</dbReference>
<organism evidence="3 4">
    <name type="scientific">Yimella lutea</name>
    <dbReference type="NCBI Taxonomy" id="587872"/>
    <lineage>
        <taxon>Bacteria</taxon>
        <taxon>Bacillati</taxon>
        <taxon>Actinomycetota</taxon>
        <taxon>Actinomycetes</taxon>
        <taxon>Micrococcales</taxon>
        <taxon>Dermacoccaceae</taxon>
        <taxon>Yimella</taxon>
    </lineage>
</organism>
<evidence type="ECO:0000313" key="4">
    <source>
        <dbReference type="Proteomes" id="UP000320806"/>
    </source>
</evidence>
<keyword evidence="4" id="KW-1185">Reference proteome</keyword>
<evidence type="ECO:0000256" key="1">
    <source>
        <dbReference type="ARBA" id="ARBA00005582"/>
    </source>
</evidence>
<dbReference type="Proteomes" id="UP000320806">
    <property type="component" value="Unassembled WGS sequence"/>
</dbReference>
<protein>
    <submittedName>
        <fullName evidence="3">ADP-ribose pyrophosphatase YjhB (NUDIX family)</fullName>
    </submittedName>
</protein>
<dbReference type="Pfam" id="PF00293">
    <property type="entry name" value="NUDIX"/>
    <property type="match status" value="1"/>
</dbReference>
<evidence type="ECO:0000259" key="2">
    <source>
        <dbReference type="PROSITE" id="PS51462"/>
    </source>
</evidence>
<proteinExistence type="inferred from homology"/>
<evidence type="ECO:0000313" key="3">
    <source>
        <dbReference type="EMBL" id="TQJ13804.1"/>
    </source>
</evidence>
<dbReference type="InterPro" id="IPR000086">
    <property type="entry name" value="NUDIX_hydrolase_dom"/>
</dbReference>
<gene>
    <name evidence="3" type="ORF">FB459_1238</name>
</gene>
<reference evidence="3 4" key="1">
    <citation type="submission" date="2019-06" db="EMBL/GenBank/DDBJ databases">
        <title>Sequencing the genomes of 1000 actinobacteria strains.</title>
        <authorList>
            <person name="Klenk H.-P."/>
        </authorList>
    </citation>
    <scope>NUCLEOTIDE SEQUENCE [LARGE SCALE GENOMIC DNA]</scope>
    <source>
        <strain evidence="3 4">DSM 19828</strain>
    </source>
</reference>
<dbReference type="AlphaFoldDB" id="A0A542EER0"/>
<dbReference type="PANTHER" id="PTHR43736:SF1">
    <property type="entry name" value="DIHYDRONEOPTERIN TRIPHOSPHATE DIPHOSPHATASE"/>
    <property type="match status" value="1"/>
</dbReference>
<name>A0A542EER0_9MICO</name>
<dbReference type="OrthoDB" id="129709at2"/>
<feature type="domain" description="Nudix hydrolase" evidence="2">
    <location>
        <begin position="48"/>
        <end position="180"/>
    </location>
</feature>
<comment type="caution">
    <text evidence="3">The sequence shown here is derived from an EMBL/GenBank/DDBJ whole genome shotgun (WGS) entry which is preliminary data.</text>
</comment>
<sequence>MSFEHLQADVVRLLEHWDAPTAELNDVREEYLAHLAVHPDAVSRDGVSDHLTCGGFVFDPRLEHVALIMHRKARLWLQPGGHFESDDAGVIDAAVREVREETGLPVDVANAMIVDLHHHQLSAAFGRCTSHRDVRVAIVLDEPAECVVSEESDAAAWWPVDAIPQPTDPDLPATVLRIRDLLARRAGRPSAPAAAPSRS</sequence>
<dbReference type="PROSITE" id="PS51462">
    <property type="entry name" value="NUDIX"/>
    <property type="match status" value="1"/>
</dbReference>